<feature type="non-terminal residue" evidence="1">
    <location>
        <position position="1"/>
    </location>
</feature>
<dbReference type="AlphaFoldDB" id="A0A371HAH8"/>
<accession>A0A371HAH8</accession>
<sequence>NVVKQASSWRGTLNSYIPTLWTQHSEELQLCFACNCLAMELPPAAAVDAAMGSPTIMTGFCTMVLSRFLLIGIKIFHHVSQLQTSGTNGDVDVATIAWD</sequence>
<protein>
    <submittedName>
        <fullName evidence="1">Uncharacterized protein</fullName>
    </submittedName>
</protein>
<proteinExistence type="predicted"/>
<gene>
    <name evidence="1" type="ORF">CR513_17132</name>
</gene>
<name>A0A371HAH8_MUCPR</name>
<feature type="non-terminal residue" evidence="1">
    <location>
        <position position="99"/>
    </location>
</feature>
<reference evidence="1" key="1">
    <citation type="submission" date="2018-05" db="EMBL/GenBank/DDBJ databases">
        <title>Draft genome of Mucuna pruriens seed.</title>
        <authorList>
            <person name="Nnadi N.E."/>
            <person name="Vos R."/>
            <person name="Hasami M.H."/>
            <person name="Devisetty U.K."/>
            <person name="Aguiy J.C."/>
        </authorList>
    </citation>
    <scope>NUCLEOTIDE SEQUENCE [LARGE SCALE GENOMIC DNA]</scope>
    <source>
        <strain evidence="1">JCA_2017</strain>
    </source>
</reference>
<comment type="caution">
    <text evidence="1">The sequence shown here is derived from an EMBL/GenBank/DDBJ whole genome shotgun (WGS) entry which is preliminary data.</text>
</comment>
<dbReference type="Proteomes" id="UP000257109">
    <property type="component" value="Unassembled WGS sequence"/>
</dbReference>
<organism evidence="1 2">
    <name type="scientific">Mucuna pruriens</name>
    <name type="common">Velvet bean</name>
    <name type="synonym">Dolichos pruriens</name>
    <dbReference type="NCBI Taxonomy" id="157652"/>
    <lineage>
        <taxon>Eukaryota</taxon>
        <taxon>Viridiplantae</taxon>
        <taxon>Streptophyta</taxon>
        <taxon>Embryophyta</taxon>
        <taxon>Tracheophyta</taxon>
        <taxon>Spermatophyta</taxon>
        <taxon>Magnoliopsida</taxon>
        <taxon>eudicotyledons</taxon>
        <taxon>Gunneridae</taxon>
        <taxon>Pentapetalae</taxon>
        <taxon>rosids</taxon>
        <taxon>fabids</taxon>
        <taxon>Fabales</taxon>
        <taxon>Fabaceae</taxon>
        <taxon>Papilionoideae</taxon>
        <taxon>50 kb inversion clade</taxon>
        <taxon>NPAAA clade</taxon>
        <taxon>indigoferoid/millettioid clade</taxon>
        <taxon>Phaseoleae</taxon>
        <taxon>Mucuna</taxon>
    </lineage>
</organism>
<evidence type="ECO:0000313" key="1">
    <source>
        <dbReference type="EMBL" id="RDX99769.1"/>
    </source>
</evidence>
<dbReference type="EMBL" id="QJKJ01003141">
    <property type="protein sequence ID" value="RDX99769.1"/>
    <property type="molecule type" value="Genomic_DNA"/>
</dbReference>
<keyword evidence="2" id="KW-1185">Reference proteome</keyword>
<evidence type="ECO:0000313" key="2">
    <source>
        <dbReference type="Proteomes" id="UP000257109"/>
    </source>
</evidence>